<dbReference type="EMBL" id="AZGY01000011">
    <property type="protein sequence ID" value="KZZ94308.1"/>
    <property type="molecule type" value="Genomic_DNA"/>
</dbReference>
<organism evidence="2 3">
    <name type="scientific">Moelleriella libera RCEF 2490</name>
    <dbReference type="NCBI Taxonomy" id="1081109"/>
    <lineage>
        <taxon>Eukaryota</taxon>
        <taxon>Fungi</taxon>
        <taxon>Dikarya</taxon>
        <taxon>Ascomycota</taxon>
        <taxon>Pezizomycotina</taxon>
        <taxon>Sordariomycetes</taxon>
        <taxon>Hypocreomycetidae</taxon>
        <taxon>Hypocreales</taxon>
        <taxon>Clavicipitaceae</taxon>
        <taxon>Moelleriella</taxon>
    </lineage>
</organism>
<comment type="caution">
    <text evidence="2">The sequence shown here is derived from an EMBL/GenBank/DDBJ whole genome shotgun (WGS) entry which is preliminary data.</text>
</comment>
<keyword evidence="3" id="KW-1185">Reference proteome</keyword>
<keyword evidence="1" id="KW-0732">Signal</keyword>
<dbReference type="AlphaFoldDB" id="A0A168ASZ7"/>
<protein>
    <submittedName>
        <fullName evidence="2">Cell wall galactomannoprotein</fullName>
    </submittedName>
</protein>
<reference evidence="2 3" key="1">
    <citation type="journal article" date="2016" name="Genome Biol. Evol.">
        <title>Divergent and convergent evolution of fungal pathogenicity.</title>
        <authorList>
            <person name="Shang Y."/>
            <person name="Xiao G."/>
            <person name="Zheng P."/>
            <person name="Cen K."/>
            <person name="Zhan S."/>
            <person name="Wang C."/>
        </authorList>
    </citation>
    <scope>NUCLEOTIDE SEQUENCE [LARGE SCALE GENOMIC DNA]</scope>
    <source>
        <strain evidence="2 3">RCEF 2490</strain>
    </source>
</reference>
<sequence>MRLLLHTILGLLVLAVAVAYAADAQTVRDDVAKLNTLLKTLSSDVKLVKAGSLGIAQALQVEVDAVNIHKLLITAYNDAKASPPFGSSSFGVGLDFLKLEPQVKQTLRDVSSQKDVFGELGIIVLSSLYQLKMDTDNFGAAAVEKLALLERAIAPAILKKIDGEFNDAIVTYGGKAAHGHWDSQSLRESALVLSNGIITVLVGDAAQAYDLDACDSECGSATMMHPHLPRRILPREDARSRIT</sequence>
<dbReference type="OrthoDB" id="3485059at2759"/>
<dbReference type="PANTHER" id="PTHR38123">
    <property type="entry name" value="CELL WALL SERINE-THREONINE-RICH GALACTOMANNOPROTEIN MP1 (AFU_ORTHOLOGUE AFUA_4G03240)"/>
    <property type="match status" value="1"/>
</dbReference>
<dbReference type="Pfam" id="PF12296">
    <property type="entry name" value="HsbA"/>
    <property type="match status" value="1"/>
</dbReference>
<evidence type="ECO:0000256" key="1">
    <source>
        <dbReference type="SAM" id="SignalP"/>
    </source>
</evidence>
<dbReference type="InterPro" id="IPR021054">
    <property type="entry name" value="Cell_wall_mannoprotein_1"/>
</dbReference>
<evidence type="ECO:0000313" key="2">
    <source>
        <dbReference type="EMBL" id="KZZ94308.1"/>
    </source>
</evidence>
<gene>
    <name evidence="2" type="ORF">AAL_05275</name>
</gene>
<dbReference type="GO" id="GO:0005576">
    <property type="term" value="C:extracellular region"/>
    <property type="evidence" value="ECO:0007669"/>
    <property type="project" value="TreeGrafter"/>
</dbReference>
<proteinExistence type="predicted"/>
<dbReference type="PANTHER" id="PTHR38123:SF4">
    <property type="entry name" value="CELL WALL GALACTOMANNOPROTEIN, PUTATIVE (AFU_ORTHOLOGUE AFUA_4G00870)-RELATED"/>
    <property type="match status" value="1"/>
</dbReference>
<dbReference type="Proteomes" id="UP000078544">
    <property type="component" value="Unassembled WGS sequence"/>
</dbReference>
<name>A0A168ASZ7_9HYPO</name>
<dbReference type="Gene3D" id="1.20.1280.140">
    <property type="match status" value="1"/>
</dbReference>
<evidence type="ECO:0000313" key="3">
    <source>
        <dbReference type="Proteomes" id="UP000078544"/>
    </source>
</evidence>
<accession>A0A168ASZ7</accession>
<feature type="chain" id="PRO_5007895407" evidence="1">
    <location>
        <begin position="22"/>
        <end position="243"/>
    </location>
</feature>
<feature type="signal peptide" evidence="1">
    <location>
        <begin position="1"/>
        <end position="21"/>
    </location>
</feature>